<evidence type="ECO:0000259" key="2">
    <source>
        <dbReference type="Pfam" id="PF00535"/>
    </source>
</evidence>
<comment type="caution">
    <text evidence="3">The sequence shown here is derived from an EMBL/GenBank/DDBJ whole genome shotgun (WGS) entry which is preliminary data.</text>
</comment>
<dbReference type="Proteomes" id="UP000650466">
    <property type="component" value="Unassembled WGS sequence"/>
</dbReference>
<name>A0A926QIU1_9BACL</name>
<evidence type="ECO:0000313" key="3">
    <source>
        <dbReference type="EMBL" id="MBD0379692.1"/>
    </source>
</evidence>
<sequence>MKTICFVMTFARKSMMANLLNRSKILSNEGYRVTVIAYVGNDLEYFKNSFLENNIEFIQITDINADISIQNEPYLVSYKVYHYLMQKKFDSIHFSDFMGSGFHSIQSKKNLGYFKDTSLVVDIYGPSQFINEANEDWGEGGFHQLLTQYMERYCCEYCDSISSYSQYLFNWADSRKWVLSASRETHRYFSLYQDFNIFSDNNPINSEHLIYIGEFGKLGGLHIFFNALLRLSDQEKSTIKKITFIGENGNIEEVDGKSYIANFMQSHLIDYHIFEPREISGVNKYMQMNKGIVIFPAIMPENSTYLFELAVGKMPLIVANVEANLEIVKNAQFFNPTPAALSKLISERSNLNYKDIEITYDSKNAMMQWINSFLDTAIDHSNKFDHISYPRVSICIAYYNHAKYLATSLKSLENIDYSDYEIIVVNDGSTDEQSIMEFNRLQSEYNTRGWKFINKYNEGPSIARNYAAAHATGEYLVFMDSDNIAKPNMLKDFVDGLQLSGNDCLTCYFDQFYGEGSDPLKAQGSTYTVLGPSLEMGPFMNCFGDTNFIIKKEVFEKIGGFYSSRVVTEDWQILAKLSLSGFKIDVIPKALFWYRVLPESNVSFGSEYYKQRLILQTYAEYLPPYAYHILNSLCRPTFVNQKGLSKYDIAYFNLKDKVRRLARKTPFIEKFISKMVNILVKR</sequence>
<dbReference type="Gene3D" id="3.90.550.10">
    <property type="entry name" value="Spore Coat Polysaccharide Biosynthesis Protein SpsA, Chain A"/>
    <property type="match status" value="1"/>
</dbReference>
<reference evidence="3" key="1">
    <citation type="submission" date="2020-09" db="EMBL/GenBank/DDBJ databases">
        <title>Draft Genome Sequence of Paenibacillus sp. WST5.</title>
        <authorList>
            <person name="Bao Z."/>
        </authorList>
    </citation>
    <scope>NUCLEOTIDE SEQUENCE</scope>
    <source>
        <strain evidence="3">WST5</strain>
    </source>
</reference>
<evidence type="ECO:0000313" key="4">
    <source>
        <dbReference type="Proteomes" id="UP000650466"/>
    </source>
</evidence>
<dbReference type="CDD" id="cd00761">
    <property type="entry name" value="Glyco_tranf_GTA_type"/>
    <property type="match status" value="1"/>
</dbReference>
<dbReference type="InterPro" id="IPR001173">
    <property type="entry name" value="Glyco_trans_2-like"/>
</dbReference>
<dbReference type="PANTHER" id="PTHR22916:SF30">
    <property type="entry name" value="IPT_TIG DOMAIN-CONTAINING PROTEIN"/>
    <property type="match status" value="1"/>
</dbReference>
<dbReference type="RefSeq" id="WP_188173490.1">
    <property type="nucleotide sequence ID" value="NZ_JACVVD010000002.1"/>
</dbReference>
<dbReference type="SUPFAM" id="SSF53448">
    <property type="entry name" value="Nucleotide-diphospho-sugar transferases"/>
    <property type="match status" value="1"/>
</dbReference>
<keyword evidence="4" id="KW-1185">Reference proteome</keyword>
<dbReference type="EMBL" id="JACVVD010000002">
    <property type="protein sequence ID" value="MBD0379692.1"/>
    <property type="molecule type" value="Genomic_DNA"/>
</dbReference>
<proteinExistence type="inferred from homology"/>
<feature type="domain" description="Glycosyltransferase 2-like" evidence="2">
    <location>
        <begin position="393"/>
        <end position="558"/>
    </location>
</feature>
<gene>
    <name evidence="3" type="ORF">ICC18_06160</name>
</gene>
<dbReference type="Gene3D" id="3.40.50.2000">
    <property type="entry name" value="Glycogen Phosphorylase B"/>
    <property type="match status" value="2"/>
</dbReference>
<dbReference type="PANTHER" id="PTHR22916">
    <property type="entry name" value="GLYCOSYLTRANSFERASE"/>
    <property type="match status" value="1"/>
</dbReference>
<comment type="similarity">
    <text evidence="1">Belongs to the glycosyltransferase 2 family.</text>
</comment>
<protein>
    <submittedName>
        <fullName evidence="3">Glycosyltransferase</fullName>
    </submittedName>
</protein>
<dbReference type="InterPro" id="IPR029044">
    <property type="entry name" value="Nucleotide-diphossugar_trans"/>
</dbReference>
<organism evidence="3 4">
    <name type="scientific">Paenibacillus sedimenti</name>
    <dbReference type="NCBI Taxonomy" id="2770274"/>
    <lineage>
        <taxon>Bacteria</taxon>
        <taxon>Bacillati</taxon>
        <taxon>Bacillota</taxon>
        <taxon>Bacilli</taxon>
        <taxon>Bacillales</taxon>
        <taxon>Paenibacillaceae</taxon>
        <taxon>Paenibacillus</taxon>
    </lineage>
</organism>
<accession>A0A926QIU1</accession>
<dbReference type="Pfam" id="PF00535">
    <property type="entry name" value="Glycos_transf_2"/>
    <property type="match status" value="1"/>
</dbReference>
<evidence type="ECO:0000256" key="1">
    <source>
        <dbReference type="ARBA" id="ARBA00006739"/>
    </source>
</evidence>
<dbReference type="AlphaFoldDB" id="A0A926QIU1"/>